<gene>
    <name evidence="11" type="ORF">GH808_02520</name>
</gene>
<evidence type="ECO:0000256" key="9">
    <source>
        <dbReference type="ARBA" id="ARBA00023251"/>
    </source>
</evidence>
<dbReference type="NCBIfam" id="TIGR00797">
    <property type="entry name" value="matE"/>
    <property type="match status" value="1"/>
</dbReference>
<feature type="transmembrane region" description="Helical" evidence="10">
    <location>
        <begin position="20"/>
        <end position="40"/>
    </location>
</feature>
<keyword evidence="9" id="KW-0046">Antibiotic resistance</keyword>
<comment type="subcellular location">
    <subcellularLocation>
        <location evidence="1">Cell membrane</location>
        <topology evidence="1">Multi-pass membrane protein</topology>
    </subcellularLocation>
</comment>
<dbReference type="PIRSF" id="PIRSF006603">
    <property type="entry name" value="DinF"/>
    <property type="match status" value="1"/>
</dbReference>
<dbReference type="InterPro" id="IPR002528">
    <property type="entry name" value="MATE_fam"/>
</dbReference>
<dbReference type="CDD" id="cd13143">
    <property type="entry name" value="MATE_MepA_like"/>
    <property type="match status" value="1"/>
</dbReference>
<keyword evidence="5" id="KW-1003">Cell membrane</keyword>
<dbReference type="EMBL" id="WJBC01000002">
    <property type="protein sequence ID" value="MBC3803318.1"/>
    <property type="molecule type" value="Genomic_DNA"/>
</dbReference>
<accession>A0ABR6WS25</accession>
<evidence type="ECO:0000256" key="1">
    <source>
        <dbReference type="ARBA" id="ARBA00004651"/>
    </source>
</evidence>
<proteinExistence type="inferred from homology"/>
<dbReference type="InterPro" id="IPR051327">
    <property type="entry name" value="MATE_MepA_subfamily"/>
</dbReference>
<evidence type="ECO:0000256" key="6">
    <source>
        <dbReference type="ARBA" id="ARBA00022692"/>
    </source>
</evidence>
<dbReference type="RefSeq" id="WP_186841227.1">
    <property type="nucleotide sequence ID" value="NZ_WJBC01000002.1"/>
</dbReference>
<organism evidence="11 12">
    <name type="scientific">Acetobacterium fimetarium</name>
    <dbReference type="NCBI Taxonomy" id="52691"/>
    <lineage>
        <taxon>Bacteria</taxon>
        <taxon>Bacillati</taxon>
        <taxon>Bacillota</taxon>
        <taxon>Clostridia</taxon>
        <taxon>Eubacteriales</taxon>
        <taxon>Eubacteriaceae</taxon>
        <taxon>Acetobacterium</taxon>
    </lineage>
</organism>
<comment type="caution">
    <text evidence="11">The sequence shown here is derived from an EMBL/GenBank/DDBJ whole genome shotgun (WGS) entry which is preliminary data.</text>
</comment>
<feature type="transmembrane region" description="Helical" evidence="10">
    <location>
        <begin position="396"/>
        <end position="414"/>
    </location>
</feature>
<dbReference type="Pfam" id="PF01554">
    <property type="entry name" value="MatE"/>
    <property type="match status" value="2"/>
</dbReference>
<keyword evidence="7 10" id="KW-1133">Transmembrane helix</keyword>
<keyword evidence="4" id="KW-0813">Transport</keyword>
<sequence length="460" mass="49468">MKSSHSRINLLEQEKVSKALLKLGIPTMIGMMVSALYNLVDVFFVGQLGTAQIGAVSIVYPLEMILLGIGLLFGAGASSFIARLLGIKAYDEASQCATTAIISAVLTGALLLLGITLFLNPILMALGATPTILPYAREYALIIIISMVFNVFNIAVNNIITAEGAAMQSMMAMLAGGVINMMLDPVFIFIFNSGVKGVAYATLVARLVSFGIYCYYLASGKSLLRFQLSAFKPSWPLYQEILKVGIPMLVFQLLNSLTMGITNFLASGFGDSTVAALGIVNRIMSLGSMMIFGFLKGYQPFIGFNVSAGNQERAESATRTVLVWGMVFCLLSSTLLILLHNPILTSFSQNDAQVLRIATKALIANAVVFLGMAYQVIHGTRFLAMGKGKEGGLISIGRQGAFFLPLVFILTLAFGLNGLIAAQPLADICSIVMVVILVQKEKRQLVPSEIAILEKPTRRF</sequence>
<evidence type="ECO:0000256" key="4">
    <source>
        <dbReference type="ARBA" id="ARBA00022448"/>
    </source>
</evidence>
<evidence type="ECO:0000313" key="11">
    <source>
        <dbReference type="EMBL" id="MBC3803318.1"/>
    </source>
</evidence>
<dbReference type="Proteomes" id="UP000603234">
    <property type="component" value="Unassembled WGS sequence"/>
</dbReference>
<name>A0ABR6WS25_9FIRM</name>
<evidence type="ECO:0000256" key="3">
    <source>
        <dbReference type="ARBA" id="ARBA00022106"/>
    </source>
</evidence>
<feature type="transmembrane region" description="Helical" evidence="10">
    <location>
        <begin position="60"/>
        <end position="85"/>
    </location>
</feature>
<comment type="similarity">
    <text evidence="2">Belongs to the multi antimicrobial extrusion (MATE) (TC 2.A.66.1) family. MepA subfamily.</text>
</comment>
<evidence type="ECO:0000256" key="2">
    <source>
        <dbReference type="ARBA" id="ARBA00008417"/>
    </source>
</evidence>
<feature type="transmembrane region" description="Helical" evidence="10">
    <location>
        <begin position="197"/>
        <end position="216"/>
    </location>
</feature>
<protein>
    <recommendedName>
        <fullName evidence="3">Multidrug export protein MepA</fullName>
    </recommendedName>
</protein>
<dbReference type="InterPro" id="IPR045070">
    <property type="entry name" value="MATE_MepA-like"/>
</dbReference>
<feature type="transmembrane region" description="Helical" evidence="10">
    <location>
        <begin position="237"/>
        <end position="254"/>
    </location>
</feature>
<evidence type="ECO:0000256" key="7">
    <source>
        <dbReference type="ARBA" id="ARBA00022989"/>
    </source>
</evidence>
<evidence type="ECO:0000256" key="5">
    <source>
        <dbReference type="ARBA" id="ARBA00022475"/>
    </source>
</evidence>
<evidence type="ECO:0000256" key="10">
    <source>
        <dbReference type="SAM" id="Phobius"/>
    </source>
</evidence>
<feature type="transmembrane region" description="Helical" evidence="10">
    <location>
        <begin position="321"/>
        <end position="341"/>
    </location>
</feature>
<feature type="transmembrane region" description="Helical" evidence="10">
    <location>
        <begin position="97"/>
        <end position="119"/>
    </location>
</feature>
<feature type="transmembrane region" description="Helical" evidence="10">
    <location>
        <begin position="274"/>
        <end position="295"/>
    </location>
</feature>
<keyword evidence="6 10" id="KW-0812">Transmembrane</keyword>
<evidence type="ECO:0000313" key="12">
    <source>
        <dbReference type="Proteomes" id="UP000603234"/>
    </source>
</evidence>
<dbReference type="PANTHER" id="PTHR43823">
    <property type="entry name" value="SPORULATION PROTEIN YKVU"/>
    <property type="match status" value="1"/>
</dbReference>
<reference evidence="11 12" key="1">
    <citation type="journal article" date="2020" name="mSystems">
        <title>Defining Genomic and Predicted Metabolic Features of the Acetobacterium Genus.</title>
        <authorList>
            <person name="Ross D.E."/>
            <person name="Marshall C.W."/>
            <person name="Gulliver D."/>
            <person name="May H.D."/>
            <person name="Norman R.S."/>
        </authorList>
    </citation>
    <scope>NUCLEOTIDE SEQUENCE [LARGE SCALE GENOMIC DNA]</scope>
    <source>
        <strain evidence="11 12">DSM 8238</strain>
    </source>
</reference>
<feature type="transmembrane region" description="Helical" evidence="10">
    <location>
        <begin position="361"/>
        <end position="384"/>
    </location>
</feature>
<keyword evidence="8 10" id="KW-0472">Membrane</keyword>
<evidence type="ECO:0000256" key="8">
    <source>
        <dbReference type="ARBA" id="ARBA00023136"/>
    </source>
</evidence>
<feature type="transmembrane region" description="Helical" evidence="10">
    <location>
        <begin position="172"/>
        <end position="191"/>
    </location>
</feature>
<dbReference type="PANTHER" id="PTHR43823:SF3">
    <property type="entry name" value="MULTIDRUG EXPORT PROTEIN MEPA"/>
    <property type="match status" value="1"/>
</dbReference>
<keyword evidence="12" id="KW-1185">Reference proteome</keyword>
<dbReference type="InterPro" id="IPR048279">
    <property type="entry name" value="MdtK-like"/>
</dbReference>
<feature type="transmembrane region" description="Helical" evidence="10">
    <location>
        <begin position="139"/>
        <end position="160"/>
    </location>
</feature>